<reference evidence="2" key="2">
    <citation type="submission" date="2020-10" db="UniProtKB">
        <authorList>
            <consortium name="WormBaseParasite"/>
        </authorList>
    </citation>
    <scope>IDENTIFICATION</scope>
</reference>
<protein>
    <submittedName>
        <fullName evidence="2">AMP-binding_C domain-containing protein</fullName>
    </submittedName>
</protein>
<evidence type="ECO:0000313" key="2">
    <source>
        <dbReference type="WBParaSite" id="Pan_g17579.t1"/>
    </source>
</evidence>
<sequence length="72" mass="8114">MLHKYTQEPFTAVREKISAIPFSFVVIIHETSVQARKRKVMDDVKRAILKRRHGAEEGASTAIRGGVTHTLV</sequence>
<evidence type="ECO:0000313" key="1">
    <source>
        <dbReference type="Proteomes" id="UP000492821"/>
    </source>
</evidence>
<name>A0A7E4ZU43_PANRE</name>
<reference evidence="1" key="1">
    <citation type="journal article" date="2013" name="Genetics">
        <title>The draft genome and transcriptome of Panagrellus redivivus are shaped by the harsh demands of a free-living lifestyle.</title>
        <authorList>
            <person name="Srinivasan J."/>
            <person name="Dillman A.R."/>
            <person name="Macchietto M.G."/>
            <person name="Heikkinen L."/>
            <person name="Lakso M."/>
            <person name="Fracchia K.M."/>
            <person name="Antoshechkin I."/>
            <person name="Mortazavi A."/>
            <person name="Wong G."/>
            <person name="Sternberg P.W."/>
        </authorList>
    </citation>
    <scope>NUCLEOTIDE SEQUENCE [LARGE SCALE GENOMIC DNA]</scope>
    <source>
        <strain evidence="1">MT8872</strain>
    </source>
</reference>
<dbReference type="AlphaFoldDB" id="A0A7E4ZU43"/>
<accession>A0A7E4ZU43</accession>
<organism evidence="1 2">
    <name type="scientific">Panagrellus redivivus</name>
    <name type="common">Microworm</name>
    <dbReference type="NCBI Taxonomy" id="6233"/>
    <lineage>
        <taxon>Eukaryota</taxon>
        <taxon>Metazoa</taxon>
        <taxon>Ecdysozoa</taxon>
        <taxon>Nematoda</taxon>
        <taxon>Chromadorea</taxon>
        <taxon>Rhabditida</taxon>
        <taxon>Tylenchina</taxon>
        <taxon>Panagrolaimomorpha</taxon>
        <taxon>Panagrolaimoidea</taxon>
        <taxon>Panagrolaimidae</taxon>
        <taxon>Panagrellus</taxon>
    </lineage>
</organism>
<proteinExistence type="predicted"/>
<dbReference type="Proteomes" id="UP000492821">
    <property type="component" value="Unassembled WGS sequence"/>
</dbReference>
<keyword evidence="1" id="KW-1185">Reference proteome</keyword>
<dbReference type="WBParaSite" id="Pan_g17579.t1">
    <property type="protein sequence ID" value="Pan_g17579.t1"/>
    <property type="gene ID" value="Pan_g17579"/>
</dbReference>